<dbReference type="Proteomes" id="UP000054532">
    <property type="component" value="Unassembled WGS sequence"/>
</dbReference>
<name>W2I8Y2_PHYNI</name>
<reference evidence="2" key="1">
    <citation type="submission" date="2013-11" db="EMBL/GenBank/DDBJ databases">
        <title>The Genome Sequence of Phytophthora parasitica CJ02B3.</title>
        <authorList>
            <consortium name="The Broad Institute Genomics Platform"/>
            <person name="Russ C."/>
            <person name="Tyler B."/>
            <person name="Panabieres F."/>
            <person name="Shan W."/>
            <person name="Tripathy S."/>
            <person name="Grunwald N."/>
            <person name="Machado M."/>
            <person name="Johnson C.S."/>
            <person name="Arredondo F."/>
            <person name="Hong C."/>
            <person name="Coffey M."/>
            <person name="Young S.K."/>
            <person name="Zeng Q."/>
            <person name="Gargeya S."/>
            <person name="Fitzgerald M."/>
            <person name="Abouelleil A."/>
            <person name="Alvarado L."/>
            <person name="Chapman S.B."/>
            <person name="Gainer-Dewar J."/>
            <person name="Goldberg J."/>
            <person name="Griggs A."/>
            <person name="Gujja S."/>
            <person name="Hansen M."/>
            <person name="Howarth C."/>
            <person name="Imamovic A."/>
            <person name="Ireland A."/>
            <person name="Larimer J."/>
            <person name="McCowan C."/>
            <person name="Murphy C."/>
            <person name="Pearson M."/>
            <person name="Poon T.W."/>
            <person name="Priest M."/>
            <person name="Roberts A."/>
            <person name="Saif S."/>
            <person name="Shea T."/>
            <person name="Sykes S."/>
            <person name="Wortman J."/>
            <person name="Nusbaum C."/>
            <person name="Birren B."/>
        </authorList>
    </citation>
    <scope>NUCLEOTIDE SEQUENCE [LARGE SCALE GENOMIC DNA]</scope>
    <source>
        <strain evidence="2">CJ02B3</strain>
    </source>
</reference>
<feature type="region of interest" description="Disordered" evidence="1">
    <location>
        <begin position="1"/>
        <end position="30"/>
    </location>
</feature>
<feature type="non-terminal residue" evidence="3">
    <location>
        <position position="1"/>
    </location>
</feature>
<sequence>AENKQLLPIQAAHQSTLQTSKGTGQQKAEKERMPIMWFHSTV</sequence>
<feature type="compositionally biased region" description="Polar residues" evidence="1">
    <location>
        <begin position="12"/>
        <end position="26"/>
    </location>
</feature>
<dbReference type="Proteomes" id="UP000053236">
    <property type="component" value="Unassembled WGS sequence"/>
</dbReference>
<dbReference type="EMBL" id="KI688603">
    <property type="protein sequence ID" value="ETK76496.1"/>
    <property type="molecule type" value="Genomic_DNA"/>
</dbReference>
<evidence type="ECO:0000313" key="3">
    <source>
        <dbReference type="EMBL" id="ETL29932.1"/>
    </source>
</evidence>
<gene>
    <name evidence="4" type="ORF">L914_16911</name>
    <name evidence="2" type="ORF">L915_17108</name>
    <name evidence="3" type="ORF">L916_17004</name>
</gene>
<accession>W2I8Y2</accession>
<dbReference type="Proteomes" id="UP000053864">
    <property type="component" value="Unassembled WGS sequence"/>
</dbReference>
<dbReference type="EMBL" id="KI695323">
    <property type="protein sequence ID" value="ETM36383.1"/>
    <property type="molecule type" value="Genomic_DNA"/>
</dbReference>
<reference evidence="4" key="3">
    <citation type="submission" date="2013-11" db="EMBL/GenBank/DDBJ databases">
        <title>The Genome Sequence of Phytophthora parasitica IAC_01/95.</title>
        <authorList>
            <consortium name="The Broad Institute Genomics Platform"/>
            <person name="Russ C."/>
            <person name="Tyler B."/>
            <person name="Panabieres F."/>
            <person name="Shan W."/>
            <person name="Tripathy S."/>
            <person name="Grunwald N."/>
            <person name="Machado M."/>
            <person name="Johnson C.S."/>
            <person name="Arredondo F."/>
            <person name="Hong C."/>
            <person name="Coffey M."/>
            <person name="Young S.K."/>
            <person name="Zeng Q."/>
            <person name="Gargeya S."/>
            <person name="Fitzgerald M."/>
            <person name="Abouelleil A."/>
            <person name="Alvarado L."/>
            <person name="Chapman S.B."/>
            <person name="Gainer-Dewar J."/>
            <person name="Goldberg J."/>
            <person name="Griggs A."/>
            <person name="Gujja S."/>
            <person name="Hansen M."/>
            <person name="Howarth C."/>
            <person name="Imamovic A."/>
            <person name="Ireland A."/>
            <person name="Larimer J."/>
            <person name="McCowan C."/>
            <person name="Murphy C."/>
            <person name="Pearson M."/>
            <person name="Poon T.W."/>
            <person name="Priest M."/>
            <person name="Roberts A."/>
            <person name="Saif S."/>
            <person name="Shea T."/>
            <person name="Sykes S."/>
            <person name="Wortman J."/>
            <person name="Nusbaum C."/>
            <person name="Birren B."/>
        </authorList>
    </citation>
    <scope>NUCLEOTIDE SEQUENCE [LARGE SCALE GENOMIC DNA]</scope>
    <source>
        <strain evidence="4">IAC_01/95</strain>
    </source>
</reference>
<evidence type="ECO:0000313" key="2">
    <source>
        <dbReference type="EMBL" id="ETK76496.1"/>
    </source>
</evidence>
<dbReference type="EMBL" id="KI675390">
    <property type="protein sequence ID" value="ETL29932.1"/>
    <property type="molecule type" value="Genomic_DNA"/>
</dbReference>
<dbReference type="AlphaFoldDB" id="W2I8Y2"/>
<evidence type="ECO:0000256" key="1">
    <source>
        <dbReference type="SAM" id="MobiDB-lite"/>
    </source>
</evidence>
<evidence type="ECO:0000313" key="4">
    <source>
        <dbReference type="EMBL" id="ETM36383.1"/>
    </source>
</evidence>
<protein>
    <submittedName>
        <fullName evidence="3">Uncharacterized protein</fullName>
    </submittedName>
</protein>
<proteinExistence type="predicted"/>
<organism evidence="3">
    <name type="scientific">Phytophthora nicotianae</name>
    <name type="common">Potato buckeye rot agent</name>
    <name type="synonym">Phytophthora parasitica</name>
    <dbReference type="NCBI Taxonomy" id="4792"/>
    <lineage>
        <taxon>Eukaryota</taxon>
        <taxon>Sar</taxon>
        <taxon>Stramenopiles</taxon>
        <taxon>Oomycota</taxon>
        <taxon>Peronosporomycetes</taxon>
        <taxon>Peronosporales</taxon>
        <taxon>Peronosporaceae</taxon>
        <taxon>Phytophthora</taxon>
    </lineage>
</organism>
<reference evidence="3" key="2">
    <citation type="submission" date="2013-11" db="EMBL/GenBank/DDBJ databases">
        <title>The Genome Sequence of Phytophthora parasitica CJ05E6.</title>
        <authorList>
            <consortium name="The Broad Institute Genomics Platform"/>
            <person name="Russ C."/>
            <person name="Tyler B."/>
            <person name="Panabieres F."/>
            <person name="Shan W."/>
            <person name="Tripathy S."/>
            <person name="Grunwald N."/>
            <person name="Machado M."/>
            <person name="Johnson C.S."/>
            <person name="Arredondo F."/>
            <person name="Hong C."/>
            <person name="Coffey M."/>
            <person name="Young S.K."/>
            <person name="Zeng Q."/>
            <person name="Gargeya S."/>
            <person name="Fitzgerald M."/>
            <person name="Abouelleil A."/>
            <person name="Alvarado L."/>
            <person name="Chapman S.B."/>
            <person name="Gainer-Dewar J."/>
            <person name="Goldberg J."/>
            <person name="Griggs A."/>
            <person name="Gujja S."/>
            <person name="Hansen M."/>
            <person name="Howarth C."/>
            <person name="Imamovic A."/>
            <person name="Ireland A."/>
            <person name="Larimer J."/>
            <person name="McCowan C."/>
            <person name="Murphy C."/>
            <person name="Pearson M."/>
            <person name="Poon T.W."/>
            <person name="Priest M."/>
            <person name="Roberts A."/>
            <person name="Saif S."/>
            <person name="Shea T."/>
            <person name="Sykes S."/>
            <person name="Wortman J."/>
            <person name="Nusbaum C."/>
            <person name="Birren B."/>
        </authorList>
    </citation>
    <scope>NUCLEOTIDE SEQUENCE [LARGE SCALE GENOMIC DNA]</scope>
    <source>
        <strain evidence="3">CJ05E6</strain>
    </source>
</reference>